<evidence type="ECO:0000256" key="1">
    <source>
        <dbReference type="PROSITE-ProRule" id="PRU10141"/>
    </source>
</evidence>
<dbReference type="SUPFAM" id="SSF56112">
    <property type="entry name" value="Protein kinase-like (PK-like)"/>
    <property type="match status" value="1"/>
</dbReference>
<sequence length="311" mass="34745">MLYDRLLKPGEIITGIWNKRVYRVEECLGSGANGEVYLVVHNDVRCALKIGYDAVDFQSEINGLTSLQQYAGGADRFLLDSDNVLIRHKDYPFYVMKYVSGVHPARFLYENGIEWYPVIGYRILGRLAEIHDRGYIFGDLKSDNILVSGYGTTELIDYGGLTRRGRAVRQYTERFDRGFWRAGSRIADERYDLFAYAIVCLEMADLSGLSLAQLEADRARSVEHLVQLARQLPASQAAAPVIEGCLRGKYNSAAEAEQAWRRAIYAAAKGDANRGKHSQASPGLTLSLATALILMAAVCGTVFYWTFSPGW</sequence>
<dbReference type="InterPro" id="IPR017441">
    <property type="entry name" value="Protein_kinase_ATP_BS"/>
</dbReference>
<reference evidence="4" key="1">
    <citation type="submission" date="2020-08" db="EMBL/GenBank/DDBJ databases">
        <authorList>
            <person name="Uke A."/>
            <person name="Chhe C."/>
            <person name="Baramee S."/>
            <person name="Kosugi A."/>
        </authorList>
    </citation>
    <scope>NUCLEOTIDE SEQUENCE</scope>
    <source>
        <strain evidence="4">DA-C8</strain>
    </source>
</reference>
<dbReference type="PROSITE" id="PS50011">
    <property type="entry name" value="PROTEIN_KINASE_DOM"/>
    <property type="match status" value="1"/>
</dbReference>
<dbReference type="PROSITE" id="PS00107">
    <property type="entry name" value="PROTEIN_KINASE_ATP"/>
    <property type="match status" value="1"/>
</dbReference>
<keyword evidence="5" id="KW-1185">Reference proteome</keyword>
<accession>A0A916QCW6</accession>
<dbReference type="Gene3D" id="1.10.510.10">
    <property type="entry name" value="Transferase(Phosphotransferase) domain 1"/>
    <property type="match status" value="1"/>
</dbReference>
<evidence type="ECO:0000313" key="5">
    <source>
        <dbReference type="Proteomes" id="UP000654993"/>
    </source>
</evidence>
<dbReference type="Pfam" id="PF00069">
    <property type="entry name" value="Pkinase"/>
    <property type="match status" value="1"/>
</dbReference>
<feature type="binding site" evidence="1">
    <location>
        <position position="49"/>
    </location>
    <ligand>
        <name>ATP</name>
        <dbReference type="ChEBI" id="CHEBI:30616"/>
    </ligand>
</feature>
<proteinExistence type="predicted"/>
<dbReference type="GO" id="GO:0004672">
    <property type="term" value="F:protein kinase activity"/>
    <property type="evidence" value="ECO:0007669"/>
    <property type="project" value="InterPro"/>
</dbReference>
<organism evidence="4 5">
    <name type="scientific">Insulibacter thermoxylanivorax</name>
    <dbReference type="NCBI Taxonomy" id="2749268"/>
    <lineage>
        <taxon>Bacteria</taxon>
        <taxon>Bacillati</taxon>
        <taxon>Bacillota</taxon>
        <taxon>Bacilli</taxon>
        <taxon>Bacillales</taxon>
        <taxon>Paenibacillaceae</taxon>
        <taxon>Insulibacter</taxon>
    </lineage>
</organism>
<reference evidence="4" key="2">
    <citation type="journal article" date="2021" name="Data Brief">
        <title>Draft genome sequence data of the facultative, thermophilic, xylanolytic bacterium Paenibacillus sp. strain DA-C8.</title>
        <authorList>
            <person name="Chhe C."/>
            <person name="Uke A."/>
            <person name="Baramee S."/>
            <person name="Ungkulpasvich U."/>
            <person name="Tachaapaikoon C."/>
            <person name="Pason P."/>
            <person name="Waeonukul R."/>
            <person name="Ratanakhanokchai K."/>
            <person name="Kosugi A."/>
        </authorList>
    </citation>
    <scope>NUCLEOTIDE SEQUENCE</scope>
    <source>
        <strain evidence="4">DA-C8</strain>
    </source>
</reference>
<evidence type="ECO:0000313" key="4">
    <source>
        <dbReference type="EMBL" id="GFR38425.1"/>
    </source>
</evidence>
<keyword evidence="1" id="KW-0547">Nucleotide-binding</keyword>
<keyword evidence="2" id="KW-1133">Transmembrane helix</keyword>
<dbReference type="AlphaFoldDB" id="A0A916QCW6"/>
<keyword evidence="4" id="KW-0808">Transferase</keyword>
<name>A0A916QCW6_9BACL</name>
<evidence type="ECO:0000256" key="2">
    <source>
        <dbReference type="SAM" id="Phobius"/>
    </source>
</evidence>
<dbReference type="InterPro" id="IPR011009">
    <property type="entry name" value="Kinase-like_dom_sf"/>
</dbReference>
<keyword evidence="4" id="KW-0418">Kinase</keyword>
<dbReference type="SMART" id="SM00220">
    <property type="entry name" value="S_TKc"/>
    <property type="match status" value="1"/>
</dbReference>
<evidence type="ECO:0000259" key="3">
    <source>
        <dbReference type="PROSITE" id="PS50011"/>
    </source>
</evidence>
<dbReference type="EMBL" id="BMAQ01000019">
    <property type="protein sequence ID" value="GFR38425.1"/>
    <property type="molecule type" value="Genomic_DNA"/>
</dbReference>
<comment type="caution">
    <text evidence="4">The sequence shown here is derived from an EMBL/GenBank/DDBJ whole genome shotgun (WGS) entry which is preliminary data.</text>
</comment>
<dbReference type="Proteomes" id="UP000654993">
    <property type="component" value="Unassembled WGS sequence"/>
</dbReference>
<keyword evidence="2" id="KW-0472">Membrane</keyword>
<protein>
    <submittedName>
        <fullName evidence="4">Serine/threonine-protein kinase YabT</fullName>
    </submittedName>
</protein>
<keyword evidence="1" id="KW-0067">ATP-binding</keyword>
<gene>
    <name evidence="4" type="primary">yabT</name>
    <name evidence="4" type="ORF">PRECH8_17210</name>
</gene>
<feature type="domain" description="Protein kinase" evidence="3">
    <location>
        <begin position="22"/>
        <end position="265"/>
    </location>
</feature>
<keyword evidence="2" id="KW-0812">Transmembrane</keyword>
<dbReference type="GO" id="GO:0005524">
    <property type="term" value="F:ATP binding"/>
    <property type="evidence" value="ECO:0007669"/>
    <property type="project" value="UniProtKB-UniRule"/>
</dbReference>
<dbReference type="InterPro" id="IPR000719">
    <property type="entry name" value="Prot_kinase_dom"/>
</dbReference>
<feature type="transmembrane region" description="Helical" evidence="2">
    <location>
        <begin position="284"/>
        <end position="307"/>
    </location>
</feature>